<feature type="transmembrane region" description="Helical" evidence="1">
    <location>
        <begin position="86"/>
        <end position="104"/>
    </location>
</feature>
<name>A0ABQ3DUG1_9ACTN</name>
<keyword evidence="1" id="KW-0812">Transmembrane</keyword>
<keyword evidence="1" id="KW-0472">Membrane</keyword>
<organism evidence="2 3">
    <name type="scientific">Streptomyces chryseus</name>
    <dbReference type="NCBI Taxonomy" id="68186"/>
    <lineage>
        <taxon>Bacteria</taxon>
        <taxon>Bacillati</taxon>
        <taxon>Actinomycetota</taxon>
        <taxon>Actinomycetes</taxon>
        <taxon>Kitasatosporales</taxon>
        <taxon>Streptomycetaceae</taxon>
        <taxon>Streptomyces</taxon>
    </lineage>
</organism>
<evidence type="ECO:0008006" key="4">
    <source>
        <dbReference type="Google" id="ProtNLM"/>
    </source>
</evidence>
<evidence type="ECO:0000256" key="1">
    <source>
        <dbReference type="SAM" id="Phobius"/>
    </source>
</evidence>
<dbReference type="RefSeq" id="WP_138894026.1">
    <property type="nucleotide sequence ID" value="NZ_BMVO01000011.1"/>
</dbReference>
<feature type="transmembrane region" description="Helical" evidence="1">
    <location>
        <begin position="12"/>
        <end position="29"/>
    </location>
</feature>
<dbReference type="Proteomes" id="UP000599437">
    <property type="component" value="Unassembled WGS sequence"/>
</dbReference>
<feature type="transmembrane region" description="Helical" evidence="1">
    <location>
        <begin position="124"/>
        <end position="146"/>
    </location>
</feature>
<gene>
    <name evidence="2" type="ORF">GCM10010346_36770</name>
</gene>
<dbReference type="EMBL" id="BMVO01000011">
    <property type="protein sequence ID" value="GHB10245.1"/>
    <property type="molecule type" value="Genomic_DNA"/>
</dbReference>
<keyword evidence="3" id="KW-1185">Reference proteome</keyword>
<sequence>MSPRPQSSRRAGGVLLLVSITGLVYHLVLANSSSGFSMTGDATHALTGRRSVSNQFLHTVTPLAAALDWLVLTAPGGLLVRHAAQWMLCPPVYLLFALACGALLSPGSEARYPYPFVDVEAHGYAGVVGDAVFFGAAFYALGLAIVGLDRIRPSLGPDLRHRSNRISPPAVSPLK</sequence>
<dbReference type="InterPro" id="IPR049713">
    <property type="entry name" value="Pr6Pr-like"/>
</dbReference>
<accession>A0ABQ3DUG1</accession>
<keyword evidence="1" id="KW-1133">Transmembrane helix</keyword>
<protein>
    <recommendedName>
        <fullName evidence="4">Integral membrane protein</fullName>
    </recommendedName>
</protein>
<comment type="caution">
    <text evidence="2">The sequence shown here is derived from an EMBL/GenBank/DDBJ whole genome shotgun (WGS) entry which is preliminary data.</text>
</comment>
<reference evidence="3" key="1">
    <citation type="journal article" date="2019" name="Int. J. Syst. Evol. Microbiol.">
        <title>The Global Catalogue of Microorganisms (GCM) 10K type strain sequencing project: providing services to taxonomists for standard genome sequencing and annotation.</title>
        <authorList>
            <consortium name="The Broad Institute Genomics Platform"/>
            <consortium name="The Broad Institute Genome Sequencing Center for Infectious Disease"/>
            <person name="Wu L."/>
            <person name="Ma J."/>
        </authorList>
    </citation>
    <scope>NUCLEOTIDE SEQUENCE [LARGE SCALE GENOMIC DNA]</scope>
    <source>
        <strain evidence="3">JCM 4737</strain>
    </source>
</reference>
<dbReference type="NCBIfam" id="NF038065">
    <property type="entry name" value="Pr6Pr"/>
    <property type="match status" value="1"/>
</dbReference>
<evidence type="ECO:0000313" key="3">
    <source>
        <dbReference type="Proteomes" id="UP000599437"/>
    </source>
</evidence>
<feature type="transmembrane region" description="Helical" evidence="1">
    <location>
        <begin position="56"/>
        <end position="79"/>
    </location>
</feature>
<evidence type="ECO:0000313" key="2">
    <source>
        <dbReference type="EMBL" id="GHB10245.1"/>
    </source>
</evidence>
<proteinExistence type="predicted"/>